<feature type="domain" description="HTH cro/C1-type" evidence="4">
    <location>
        <begin position="50"/>
        <end position="78"/>
    </location>
</feature>
<dbReference type="InterPro" id="IPR036388">
    <property type="entry name" value="WH-like_DNA-bd_sf"/>
</dbReference>
<sequence>MGEQYGGKLMDEKLVKEVIFSFREVQRKTHHVLAEEAANREITTTQLLAIRELQKESDLTLGELAERMKLGKSTVSGIVDRLVKAGFLKRTRNESNRRALSLELTEKGATKAAETYHVFFNRLEPILEIGEERLKEMLEMHQEIITILEREGARD</sequence>
<keyword evidence="3" id="KW-0804">Transcription</keyword>
<feature type="domain" description="HTH marR-type" evidence="5">
    <location>
        <begin position="11"/>
        <end position="149"/>
    </location>
</feature>
<evidence type="ECO:0000259" key="5">
    <source>
        <dbReference type="PROSITE" id="PS50995"/>
    </source>
</evidence>
<evidence type="ECO:0000259" key="4">
    <source>
        <dbReference type="PROSITE" id="PS50943"/>
    </source>
</evidence>
<gene>
    <name evidence="6" type="ORF">HMPREF0557_02289</name>
</gene>
<proteinExistence type="predicted"/>
<keyword evidence="7" id="KW-1185">Reference proteome</keyword>
<dbReference type="GO" id="GO:0006950">
    <property type="term" value="P:response to stress"/>
    <property type="evidence" value="ECO:0007669"/>
    <property type="project" value="TreeGrafter"/>
</dbReference>
<protein>
    <submittedName>
        <fullName evidence="6">Transcriptional regulator, MarR family</fullName>
    </submittedName>
</protein>
<dbReference type="SMART" id="SM00347">
    <property type="entry name" value="HTH_MARR"/>
    <property type="match status" value="1"/>
</dbReference>
<comment type="caution">
    <text evidence="6">The sequence shown here is derived from an EMBL/GenBank/DDBJ whole genome shotgun (WGS) entry which is preliminary data.</text>
</comment>
<dbReference type="PROSITE" id="PS01117">
    <property type="entry name" value="HTH_MARR_1"/>
    <property type="match status" value="1"/>
</dbReference>
<dbReference type="AlphaFoldDB" id="A0AB72Z7C6"/>
<dbReference type="InterPro" id="IPR001387">
    <property type="entry name" value="Cro/C1-type_HTH"/>
</dbReference>
<dbReference type="EMBL" id="AGCN01000033">
    <property type="protein sequence ID" value="EHN60775.1"/>
    <property type="molecule type" value="Genomic_DNA"/>
</dbReference>
<evidence type="ECO:0000256" key="2">
    <source>
        <dbReference type="ARBA" id="ARBA00023125"/>
    </source>
</evidence>
<accession>A0AB72Z7C6</accession>
<evidence type="ECO:0000313" key="6">
    <source>
        <dbReference type="EMBL" id="EHN60775.1"/>
    </source>
</evidence>
<dbReference type="Pfam" id="PF01047">
    <property type="entry name" value="MarR"/>
    <property type="match status" value="1"/>
</dbReference>
<organism evidence="6 7">
    <name type="scientific">Listeria innocua ATCC 33091</name>
    <dbReference type="NCBI Taxonomy" id="1002366"/>
    <lineage>
        <taxon>Bacteria</taxon>
        <taxon>Bacillati</taxon>
        <taxon>Bacillota</taxon>
        <taxon>Bacilli</taxon>
        <taxon>Bacillales</taxon>
        <taxon>Listeriaceae</taxon>
        <taxon>Listeria</taxon>
    </lineage>
</organism>
<dbReference type="PROSITE" id="PS50943">
    <property type="entry name" value="HTH_CROC1"/>
    <property type="match status" value="1"/>
</dbReference>
<dbReference type="PANTHER" id="PTHR33164:SF102">
    <property type="entry name" value="TRANSCRIPTIONAL REGULATORY PROTEIN"/>
    <property type="match status" value="1"/>
</dbReference>
<dbReference type="InterPro" id="IPR000835">
    <property type="entry name" value="HTH_MarR-typ"/>
</dbReference>
<dbReference type="Proteomes" id="UP000003597">
    <property type="component" value="Unassembled WGS sequence"/>
</dbReference>
<name>A0AB72Z7C6_LISIO</name>
<dbReference type="Gene3D" id="1.10.10.10">
    <property type="entry name" value="Winged helix-like DNA-binding domain superfamily/Winged helix DNA-binding domain"/>
    <property type="match status" value="1"/>
</dbReference>
<dbReference type="InterPro" id="IPR036390">
    <property type="entry name" value="WH_DNA-bd_sf"/>
</dbReference>
<keyword evidence="2" id="KW-0238">DNA-binding</keyword>
<keyword evidence="1" id="KW-0805">Transcription regulation</keyword>
<dbReference type="GO" id="GO:0003677">
    <property type="term" value="F:DNA binding"/>
    <property type="evidence" value="ECO:0007669"/>
    <property type="project" value="UniProtKB-KW"/>
</dbReference>
<evidence type="ECO:0000313" key="7">
    <source>
        <dbReference type="Proteomes" id="UP000003597"/>
    </source>
</evidence>
<dbReference type="InterPro" id="IPR023187">
    <property type="entry name" value="Tscrpt_reg_MarR-type_CS"/>
</dbReference>
<dbReference type="SUPFAM" id="SSF46785">
    <property type="entry name" value="Winged helix' DNA-binding domain"/>
    <property type="match status" value="1"/>
</dbReference>
<dbReference type="GO" id="GO:0003700">
    <property type="term" value="F:DNA-binding transcription factor activity"/>
    <property type="evidence" value="ECO:0007669"/>
    <property type="project" value="InterPro"/>
</dbReference>
<evidence type="ECO:0000256" key="3">
    <source>
        <dbReference type="ARBA" id="ARBA00023163"/>
    </source>
</evidence>
<dbReference type="PROSITE" id="PS50995">
    <property type="entry name" value="HTH_MARR_2"/>
    <property type="match status" value="1"/>
</dbReference>
<evidence type="ECO:0000256" key="1">
    <source>
        <dbReference type="ARBA" id="ARBA00023015"/>
    </source>
</evidence>
<dbReference type="PANTHER" id="PTHR33164">
    <property type="entry name" value="TRANSCRIPTIONAL REGULATOR, MARR FAMILY"/>
    <property type="match status" value="1"/>
</dbReference>
<dbReference type="PRINTS" id="PR00598">
    <property type="entry name" value="HTHMARR"/>
</dbReference>
<reference evidence="6 7" key="1">
    <citation type="submission" date="2011-08" db="EMBL/GenBank/DDBJ databases">
        <authorList>
            <person name="Weinstock G."/>
            <person name="Sodergren E."/>
            <person name="Clifton S."/>
            <person name="Fulton L."/>
            <person name="Fulton B."/>
            <person name="Courtney L."/>
            <person name="Fronick C."/>
            <person name="Harrison M."/>
            <person name="Strong C."/>
            <person name="Farmer C."/>
            <person name="Delahaunty K."/>
            <person name="Markovic C."/>
            <person name="Hall O."/>
            <person name="Minx P."/>
            <person name="Tomlinson C."/>
            <person name="Mitreva M."/>
            <person name="Hou S."/>
            <person name="Chen J."/>
            <person name="Wollam A."/>
            <person name="Pepin K.H."/>
            <person name="Johnson M."/>
            <person name="Bhonagiri V."/>
            <person name="Zhang X."/>
            <person name="Suruliraj S."/>
            <person name="Warren W."/>
            <person name="Chinwalla A."/>
            <person name="Mardis E.R."/>
            <person name="Wilson R.K."/>
        </authorList>
    </citation>
    <scope>NUCLEOTIDE SEQUENCE [LARGE SCALE GENOMIC DNA]</scope>
    <source>
        <strain evidence="6 7">ATCC 33091</strain>
    </source>
</reference>
<dbReference type="InterPro" id="IPR039422">
    <property type="entry name" value="MarR/SlyA-like"/>
</dbReference>